<dbReference type="EMBL" id="AP018560">
    <property type="protein sequence ID" value="BBD80081.1"/>
    <property type="molecule type" value="Genomic_DNA"/>
</dbReference>
<reference evidence="8" key="2">
    <citation type="submission" date="2018-06" db="EMBL/GenBank/DDBJ databases">
        <title>Genome sequence of Rhodanobacteraceae bacterium strain Dysh456.</title>
        <authorList>
            <person name="Fukui M."/>
        </authorList>
    </citation>
    <scope>NUCLEOTIDE SEQUENCE [LARGE SCALE GENOMIC DNA]</scope>
    <source>
        <strain evidence="8">Dysh456</strain>
    </source>
</reference>
<dbReference type="Pfam" id="PF00083">
    <property type="entry name" value="Sugar_tr"/>
    <property type="match status" value="1"/>
</dbReference>
<dbReference type="FunFam" id="1.20.1250.20:FF:000253">
    <property type="entry name" value="Transporter, major facilitator family"/>
    <property type="match status" value="1"/>
</dbReference>
<dbReference type="SUPFAM" id="SSF103473">
    <property type="entry name" value="MFS general substrate transporter"/>
    <property type="match status" value="1"/>
</dbReference>
<dbReference type="Proteomes" id="UP000270530">
    <property type="component" value="Chromosome"/>
</dbReference>
<dbReference type="PANTHER" id="PTHR23508:SF10">
    <property type="entry name" value="CARBOXYLIC ACID TRANSPORTER PROTEIN HOMOLOG"/>
    <property type="match status" value="1"/>
</dbReference>
<feature type="transmembrane region" description="Helical" evidence="5">
    <location>
        <begin position="104"/>
        <end position="126"/>
    </location>
</feature>
<organism evidence="7 8">
    <name type="scientific">Aerosticca soli</name>
    <dbReference type="NCBI Taxonomy" id="2010829"/>
    <lineage>
        <taxon>Bacteria</taxon>
        <taxon>Pseudomonadati</taxon>
        <taxon>Pseudomonadota</taxon>
        <taxon>Gammaproteobacteria</taxon>
        <taxon>Lysobacterales</taxon>
        <taxon>Rhodanobacteraceae</taxon>
        <taxon>Aerosticca</taxon>
    </lineage>
</organism>
<dbReference type="GO" id="GO:0005886">
    <property type="term" value="C:plasma membrane"/>
    <property type="evidence" value="ECO:0007669"/>
    <property type="project" value="TreeGrafter"/>
</dbReference>
<dbReference type="AlphaFoldDB" id="A0A2Z6E5Q7"/>
<feature type="transmembrane region" description="Helical" evidence="5">
    <location>
        <begin position="260"/>
        <end position="281"/>
    </location>
</feature>
<dbReference type="Gene3D" id="1.20.1250.20">
    <property type="entry name" value="MFS general substrate transporter like domains"/>
    <property type="match status" value="2"/>
</dbReference>
<feature type="transmembrane region" description="Helical" evidence="5">
    <location>
        <begin position="21"/>
        <end position="45"/>
    </location>
</feature>
<reference evidence="8" key="1">
    <citation type="submission" date="2018-04" db="EMBL/GenBank/DDBJ databases">
        <authorList>
            <person name="Watanabe M."/>
            <person name="Kojima H."/>
        </authorList>
    </citation>
    <scope>NUCLEOTIDE SEQUENCE [LARGE SCALE GENOMIC DNA]</scope>
    <source>
        <strain evidence="8">Dysh456</strain>
    </source>
</reference>
<feature type="transmembrane region" description="Helical" evidence="5">
    <location>
        <begin position="351"/>
        <end position="370"/>
    </location>
</feature>
<dbReference type="GO" id="GO:0046943">
    <property type="term" value="F:carboxylic acid transmembrane transporter activity"/>
    <property type="evidence" value="ECO:0007669"/>
    <property type="project" value="TreeGrafter"/>
</dbReference>
<dbReference type="CDD" id="cd17371">
    <property type="entry name" value="MFS_MucK"/>
    <property type="match status" value="1"/>
</dbReference>
<keyword evidence="3 5" id="KW-1133">Transmembrane helix</keyword>
<feature type="transmembrane region" description="Helical" evidence="5">
    <location>
        <begin position="313"/>
        <end position="339"/>
    </location>
</feature>
<evidence type="ECO:0000256" key="1">
    <source>
        <dbReference type="ARBA" id="ARBA00004141"/>
    </source>
</evidence>
<feature type="transmembrane region" description="Helical" evidence="5">
    <location>
        <begin position="78"/>
        <end position="98"/>
    </location>
</feature>
<dbReference type="PROSITE" id="PS00217">
    <property type="entry name" value="SUGAR_TRANSPORT_2"/>
    <property type="match status" value="1"/>
</dbReference>
<comment type="subcellular location">
    <subcellularLocation>
        <location evidence="1">Membrane</location>
        <topology evidence="1">Multi-pass membrane protein</topology>
    </subcellularLocation>
</comment>
<feature type="transmembrane region" description="Helical" evidence="5">
    <location>
        <begin position="288"/>
        <end position="307"/>
    </location>
</feature>
<dbReference type="PANTHER" id="PTHR23508">
    <property type="entry name" value="CARBOXYLIC ACID TRANSPORTER PROTEIN HOMOLOG"/>
    <property type="match status" value="1"/>
</dbReference>
<evidence type="ECO:0000259" key="6">
    <source>
        <dbReference type="PROSITE" id="PS50850"/>
    </source>
</evidence>
<gene>
    <name evidence="7" type="ORF">ALSL_1424</name>
</gene>
<feature type="domain" description="Major facilitator superfamily (MFS) profile" evidence="6">
    <location>
        <begin position="14"/>
        <end position="402"/>
    </location>
</feature>
<protein>
    <submittedName>
        <fullName evidence="7">Sialic acid transporter NanT</fullName>
    </submittedName>
</protein>
<evidence type="ECO:0000313" key="8">
    <source>
        <dbReference type="Proteomes" id="UP000270530"/>
    </source>
</evidence>
<dbReference type="KEGG" id="rbd:ALSL_1424"/>
<dbReference type="InterPro" id="IPR020846">
    <property type="entry name" value="MFS_dom"/>
</dbReference>
<dbReference type="InterPro" id="IPR005829">
    <property type="entry name" value="Sugar_transporter_CS"/>
</dbReference>
<evidence type="ECO:0000256" key="5">
    <source>
        <dbReference type="SAM" id="Phobius"/>
    </source>
</evidence>
<feature type="transmembrane region" description="Helical" evidence="5">
    <location>
        <begin position="376"/>
        <end position="398"/>
    </location>
</feature>
<keyword evidence="4 5" id="KW-0472">Membrane</keyword>
<dbReference type="OrthoDB" id="3690818at2"/>
<feature type="transmembrane region" description="Helical" evidence="5">
    <location>
        <begin position="138"/>
        <end position="162"/>
    </location>
</feature>
<dbReference type="InterPro" id="IPR011701">
    <property type="entry name" value="MFS"/>
</dbReference>
<sequence length="410" mass="44657">MQWFKELKPAERHAFVAAFGGWALDALDFMVFTFVISTLITLWGIDRGQAGMLGTVTLLFSAVGGWCAGILADRYGRVRVLQFTILWFSVCTVLIGFSQNFTQIFVLRALQGLGFGGEWAVGSVLMGEIVRSEFRGRAVGTVQSGWAIGWALAALLYGLAFSLLPEQVAWRSLFWFGVLPALLVLYVRRKVPEPAIFAETQRLRATRTVRFTEIFAPDLLRTTALASLLCTGVQGGYYAITTWLPTFLKSERHLSVLGTSGYLAVVILGSFLGYLGGAWLTDRFGRRANLIVFALLSGASLYLYTQLPLSDTLMLVLGFPLGFAASGIFSGLGAYLTELYPSRVRASGQGFAYNFGRGIGALFPTLVGYLSERGGLGMAIGVFAGGAYLVVILTVLLLPETRGRELHGWD</sequence>
<dbReference type="FunFam" id="1.20.1250.20:FF:000346">
    <property type="entry name" value="Transporter, major facilitator family"/>
    <property type="match status" value="1"/>
</dbReference>
<evidence type="ECO:0000256" key="3">
    <source>
        <dbReference type="ARBA" id="ARBA00022989"/>
    </source>
</evidence>
<evidence type="ECO:0000256" key="4">
    <source>
        <dbReference type="ARBA" id="ARBA00023136"/>
    </source>
</evidence>
<evidence type="ECO:0000313" key="7">
    <source>
        <dbReference type="EMBL" id="BBD80081.1"/>
    </source>
</evidence>
<dbReference type="RefSeq" id="WP_126537780.1">
    <property type="nucleotide sequence ID" value="NZ_AP018560.1"/>
</dbReference>
<dbReference type="InterPro" id="IPR036259">
    <property type="entry name" value="MFS_trans_sf"/>
</dbReference>
<dbReference type="Pfam" id="PF07690">
    <property type="entry name" value="MFS_1"/>
    <property type="match status" value="1"/>
</dbReference>
<proteinExistence type="predicted"/>
<keyword evidence="2 5" id="KW-0812">Transmembrane</keyword>
<name>A0A2Z6E5Q7_9GAMM</name>
<accession>A0A2Z6E5Q7</accession>
<feature type="transmembrane region" description="Helical" evidence="5">
    <location>
        <begin position="219"/>
        <end position="240"/>
    </location>
</feature>
<evidence type="ECO:0000256" key="2">
    <source>
        <dbReference type="ARBA" id="ARBA00022692"/>
    </source>
</evidence>
<dbReference type="InterPro" id="IPR005828">
    <property type="entry name" value="MFS_sugar_transport-like"/>
</dbReference>
<feature type="transmembrane region" description="Helical" evidence="5">
    <location>
        <begin position="168"/>
        <end position="187"/>
    </location>
</feature>
<dbReference type="PROSITE" id="PS50850">
    <property type="entry name" value="MFS"/>
    <property type="match status" value="1"/>
</dbReference>
<feature type="transmembrane region" description="Helical" evidence="5">
    <location>
        <begin position="51"/>
        <end position="71"/>
    </location>
</feature>
<keyword evidence="8" id="KW-1185">Reference proteome</keyword>